<comment type="caution">
    <text evidence="1">The sequence shown here is derived from an EMBL/GenBank/DDBJ whole genome shotgun (WGS) entry which is preliminary data.</text>
</comment>
<reference evidence="1" key="1">
    <citation type="journal article" date="2015" name="Nature">
        <title>Complex archaea that bridge the gap between prokaryotes and eukaryotes.</title>
        <authorList>
            <person name="Spang A."/>
            <person name="Saw J.H."/>
            <person name="Jorgensen S.L."/>
            <person name="Zaremba-Niedzwiedzka K."/>
            <person name="Martijn J."/>
            <person name="Lind A.E."/>
            <person name="van Eijk R."/>
            <person name="Schleper C."/>
            <person name="Guy L."/>
            <person name="Ettema T.J."/>
        </authorList>
    </citation>
    <scope>NUCLEOTIDE SEQUENCE</scope>
</reference>
<feature type="non-terminal residue" evidence="1">
    <location>
        <position position="1"/>
    </location>
</feature>
<evidence type="ECO:0000313" key="1">
    <source>
        <dbReference type="EMBL" id="KKK96529.1"/>
    </source>
</evidence>
<protein>
    <submittedName>
        <fullName evidence="1">Uncharacterized protein</fullName>
    </submittedName>
</protein>
<gene>
    <name evidence="1" type="ORF">LCGC14_2661860</name>
</gene>
<organism evidence="1">
    <name type="scientific">marine sediment metagenome</name>
    <dbReference type="NCBI Taxonomy" id="412755"/>
    <lineage>
        <taxon>unclassified sequences</taxon>
        <taxon>metagenomes</taxon>
        <taxon>ecological metagenomes</taxon>
    </lineage>
</organism>
<accession>A0A0F9C1W3</accession>
<sequence length="158" mass="18087">SGRDRYAVDTSSLERGRDINNAVTLQRGQEMETDVYHIGKLEDTVLDVERDDRANLVHVVIPQSSRPTLLQTDRRYVELSSDTDTTFAERDMIVQGAMYHIERARAAKLMSSNPSLAGFHSSRAREYARTYSRMLESQGITLVDVEDESSDRQMVRFR</sequence>
<dbReference type="EMBL" id="LAZR01046443">
    <property type="protein sequence ID" value="KKK96529.1"/>
    <property type="molecule type" value="Genomic_DNA"/>
</dbReference>
<dbReference type="AlphaFoldDB" id="A0A0F9C1W3"/>
<proteinExistence type="predicted"/>
<name>A0A0F9C1W3_9ZZZZ</name>